<evidence type="ECO:0000313" key="1">
    <source>
        <dbReference type="EMBL" id="MBT4870538.1"/>
    </source>
</evidence>
<dbReference type="AlphaFoldDB" id="A0A8T5GFP2"/>
<dbReference type="EMBL" id="JABJNZ010000044">
    <property type="protein sequence ID" value="MBT4870538.1"/>
    <property type="molecule type" value="Genomic_DNA"/>
</dbReference>
<dbReference type="Proteomes" id="UP000722459">
    <property type="component" value="Unassembled WGS sequence"/>
</dbReference>
<protein>
    <submittedName>
        <fullName evidence="1">Uncharacterized protein</fullName>
    </submittedName>
</protein>
<comment type="caution">
    <text evidence="1">The sequence shown here is derived from an EMBL/GenBank/DDBJ whole genome shotgun (WGS) entry which is preliminary data.</text>
</comment>
<gene>
    <name evidence="1" type="ORF">HON47_03125</name>
</gene>
<accession>A0A8T5GFP2</accession>
<sequence>MNWKLDFGPWTSIMEGKFRGHSIELLENPEHFFLTIIYDEREGKKVGALIEGHKALVAKGSAESFIQTLPKPAMLVEKTLGNDTFKLFFVSTESIYVDFKQEDYLRDVDRIVRKGLDDANTVSGLARASSLQLVDIEMSPESSYSPVLGDPFTTRALLSGLKKSALELIDVGGRGEIVHSKTFIALGLNKKREIIKEKTINLFKTIITGEEKQRLYATYILAENFLLDNRTGIILDDSNYFSGLATPSQNELRLREELVEYEPSGFPVKNFTAKTDLKVSLGDADLHLLMQMLGVGDEEFAKKFALDALKQSHNTPEELIEKINGMSELNDFQKLKAERITQIIKQNYSELFGKSITIAELTKKWPGNLGRATIINTKELSTDEKIIFVQTILRLLDKEVKNERNDRVMFFIPKADRELSTGLEKLTGVINRLESLGIGFVFGANNFMPQLDDSITARMNVVGGNDVAIAIKGDKNYRVLLRPSLSGNPSYS</sequence>
<reference evidence="1" key="1">
    <citation type="journal article" date="2021" name="ISME J.">
        <title>Mercury methylation by metabolically versatile and cosmopolitan marine bacteria.</title>
        <authorList>
            <person name="Lin H."/>
            <person name="Ascher D.B."/>
            <person name="Myung Y."/>
            <person name="Lamborg C.H."/>
            <person name="Hallam S.J."/>
            <person name="Gionfriddo C.M."/>
            <person name="Holt K.E."/>
            <person name="Moreau J.W."/>
        </authorList>
    </citation>
    <scope>NUCLEOTIDE SEQUENCE</scope>
    <source>
        <strain evidence="1">SI075_bin30</strain>
    </source>
</reference>
<evidence type="ECO:0000313" key="2">
    <source>
        <dbReference type="Proteomes" id="UP000722459"/>
    </source>
</evidence>
<proteinExistence type="predicted"/>
<name>A0A8T5GFP2_9ARCH</name>
<organism evidence="1 2">
    <name type="scientific">Candidatus Iainarchaeum sp</name>
    <dbReference type="NCBI Taxonomy" id="3101447"/>
    <lineage>
        <taxon>Archaea</taxon>
        <taxon>Candidatus Iainarchaeota</taxon>
        <taxon>Candidatus Iainarchaeia</taxon>
        <taxon>Candidatus Iainarchaeales</taxon>
        <taxon>Candidatus Iainarchaeaceae</taxon>
        <taxon>Candidatus Iainarchaeum</taxon>
    </lineage>
</organism>